<name>A0A839N973_9MICO</name>
<dbReference type="Gene3D" id="3.30.1360.40">
    <property type="match status" value="1"/>
</dbReference>
<dbReference type="Pfam" id="PF02682">
    <property type="entry name" value="CT_C_D"/>
    <property type="match status" value="1"/>
</dbReference>
<evidence type="ECO:0000313" key="6">
    <source>
        <dbReference type="Proteomes" id="UP000559182"/>
    </source>
</evidence>
<evidence type="ECO:0000313" key="5">
    <source>
        <dbReference type="EMBL" id="MBB2894328.1"/>
    </source>
</evidence>
<dbReference type="PANTHER" id="PTHR34698:SF2">
    <property type="entry name" value="5-OXOPROLINASE SUBUNIT B"/>
    <property type="match status" value="1"/>
</dbReference>
<evidence type="ECO:0000259" key="4">
    <source>
        <dbReference type="SMART" id="SM00796"/>
    </source>
</evidence>
<evidence type="ECO:0000256" key="1">
    <source>
        <dbReference type="ARBA" id="ARBA00022741"/>
    </source>
</evidence>
<dbReference type="SMART" id="SM00796">
    <property type="entry name" value="AHS1"/>
    <property type="match status" value="1"/>
</dbReference>
<dbReference type="PANTHER" id="PTHR34698">
    <property type="entry name" value="5-OXOPROLINASE SUBUNIT B"/>
    <property type="match status" value="1"/>
</dbReference>
<keyword evidence="1" id="KW-0547">Nucleotide-binding</keyword>
<keyword evidence="2" id="KW-0378">Hydrolase</keyword>
<keyword evidence="6" id="KW-1185">Reference proteome</keyword>
<dbReference type="InterPro" id="IPR010016">
    <property type="entry name" value="PxpB"/>
</dbReference>
<sequence>MDDGIRLLPYGPRAVLVELPDPASRRALTRWLGEQDLGGIDVVPAESTILLDVSDPTIDDTDAHARLSRTVRTLRDLDLGALNQDDPGRVRVVSVDVRYDGPDLSDVAVSFGMSTDALIDWHTSSPWIVEFLGFMPGFGYLTRADHRRPVPRLDSPRSAIPGGAVGLAGLYCGIYPRSSPGGWQLLGRTDHVMFDVAGDGATLAAGGQVQFRAVRGPTR</sequence>
<dbReference type="GO" id="GO:0005524">
    <property type="term" value="F:ATP binding"/>
    <property type="evidence" value="ECO:0007669"/>
    <property type="project" value="UniProtKB-KW"/>
</dbReference>
<dbReference type="AlphaFoldDB" id="A0A839N973"/>
<dbReference type="Gene3D" id="2.40.100.10">
    <property type="entry name" value="Cyclophilin-like"/>
    <property type="match status" value="1"/>
</dbReference>
<dbReference type="InterPro" id="IPR003833">
    <property type="entry name" value="CT_C_D"/>
</dbReference>
<dbReference type="InterPro" id="IPR029000">
    <property type="entry name" value="Cyclophilin-like_dom_sf"/>
</dbReference>
<proteinExistence type="predicted"/>
<accession>A0A839N973</accession>
<gene>
    <name evidence="5" type="ORF">FHU39_004370</name>
</gene>
<reference evidence="5 6" key="1">
    <citation type="submission" date="2020-08" db="EMBL/GenBank/DDBJ databases">
        <title>Sequencing the genomes of 1000 actinobacteria strains.</title>
        <authorList>
            <person name="Klenk H.-P."/>
        </authorList>
    </citation>
    <scope>NUCLEOTIDE SEQUENCE [LARGE SCALE GENOMIC DNA]</scope>
    <source>
        <strain evidence="5 6">DSM 105369</strain>
    </source>
</reference>
<comment type="caution">
    <text evidence="5">The sequence shown here is derived from an EMBL/GenBank/DDBJ whole genome shotgun (WGS) entry which is preliminary data.</text>
</comment>
<protein>
    <submittedName>
        <fullName evidence="5">KipI family sensor histidine kinase inhibitor</fullName>
    </submittedName>
</protein>
<organism evidence="5 6">
    <name type="scientific">Flexivirga oryzae</name>
    <dbReference type="NCBI Taxonomy" id="1794944"/>
    <lineage>
        <taxon>Bacteria</taxon>
        <taxon>Bacillati</taxon>
        <taxon>Actinomycetota</taxon>
        <taxon>Actinomycetes</taxon>
        <taxon>Micrococcales</taxon>
        <taxon>Dermacoccaceae</taxon>
        <taxon>Flexivirga</taxon>
    </lineage>
</organism>
<dbReference type="RefSeq" id="WP_221185795.1">
    <property type="nucleotide sequence ID" value="NZ_JACHVQ010000005.1"/>
</dbReference>
<dbReference type="Proteomes" id="UP000559182">
    <property type="component" value="Unassembled WGS sequence"/>
</dbReference>
<keyword evidence="3" id="KW-0067">ATP-binding</keyword>
<dbReference type="SUPFAM" id="SSF50891">
    <property type="entry name" value="Cyclophilin-like"/>
    <property type="match status" value="1"/>
</dbReference>
<dbReference type="EMBL" id="JACHVQ010000005">
    <property type="protein sequence ID" value="MBB2894328.1"/>
    <property type="molecule type" value="Genomic_DNA"/>
</dbReference>
<feature type="domain" description="Carboxyltransferase" evidence="4">
    <location>
        <begin position="5"/>
        <end position="204"/>
    </location>
</feature>
<dbReference type="GO" id="GO:0016787">
    <property type="term" value="F:hydrolase activity"/>
    <property type="evidence" value="ECO:0007669"/>
    <property type="project" value="UniProtKB-KW"/>
</dbReference>
<evidence type="ECO:0000256" key="3">
    <source>
        <dbReference type="ARBA" id="ARBA00022840"/>
    </source>
</evidence>
<evidence type="ECO:0000256" key="2">
    <source>
        <dbReference type="ARBA" id="ARBA00022801"/>
    </source>
</evidence>